<dbReference type="GO" id="GO:0016020">
    <property type="term" value="C:membrane"/>
    <property type="evidence" value="ECO:0007669"/>
    <property type="project" value="UniProtKB-SubCell"/>
</dbReference>
<keyword evidence="2 4" id="KW-0812">Transmembrane</keyword>
<keyword evidence="3 4" id="KW-0472">Membrane</keyword>
<proteinExistence type="inferred from homology"/>
<feature type="repeat" description="Solcar" evidence="4">
    <location>
        <begin position="71"/>
        <end position="152"/>
    </location>
</feature>
<dbReference type="InterPro" id="IPR023395">
    <property type="entry name" value="MCP_dom_sf"/>
</dbReference>
<keyword evidence="5" id="KW-0813">Transport</keyword>
<protein>
    <recommendedName>
        <fullName evidence="7">Mitochondrial carrier protein</fullName>
    </recommendedName>
</protein>
<dbReference type="Gene3D" id="1.50.40.10">
    <property type="entry name" value="Mitochondrial carrier domain"/>
    <property type="match status" value="1"/>
</dbReference>
<dbReference type="SUPFAM" id="SSF103506">
    <property type="entry name" value="Mitochondrial carrier"/>
    <property type="match status" value="1"/>
</dbReference>
<dbReference type="InterPro" id="IPR018108">
    <property type="entry name" value="MCP_transmembrane"/>
</dbReference>
<evidence type="ECO:0000313" key="6">
    <source>
        <dbReference type="EMBL" id="CAD8419027.1"/>
    </source>
</evidence>
<accession>A0A7S0GIN6</accession>
<reference evidence="6" key="1">
    <citation type="submission" date="2021-01" db="EMBL/GenBank/DDBJ databases">
        <authorList>
            <person name="Corre E."/>
            <person name="Pelletier E."/>
            <person name="Niang G."/>
            <person name="Scheremetjew M."/>
            <person name="Finn R."/>
            <person name="Kale V."/>
            <person name="Holt S."/>
            <person name="Cochrane G."/>
            <person name="Meng A."/>
            <person name="Brown T."/>
            <person name="Cohen L."/>
        </authorList>
    </citation>
    <scope>NUCLEOTIDE SEQUENCE</scope>
    <source>
        <strain evidence="6">CCAP1064/1</strain>
    </source>
</reference>
<sequence length="252" mass="27417">MWLRTAMNYQYRYGGDLNSSLKTLWSEGGISRLYQGLPFALVQGPLTRFGDTAANVGILALLESFPETASLPMPLKTVCGSVAAGSWRILCMPIDTSKTAMQVQGSEGFNKLKEKVLSEGPSPLYQGAIASAVATAVGHFPWYLTYNYLNEAIPEVSKETLLLFLGRSALIGLTSSCVSDCCSNSIRVIKTTKQTASLDEGKSDMSYKEILDLIIEQDGLIGLFGRGLQTRLLTNALQGAVFSVLWKYFQTA</sequence>
<evidence type="ECO:0000256" key="1">
    <source>
        <dbReference type="ARBA" id="ARBA00004141"/>
    </source>
</evidence>
<organism evidence="6">
    <name type="scientific">Proboscia inermis</name>
    <dbReference type="NCBI Taxonomy" id="420281"/>
    <lineage>
        <taxon>Eukaryota</taxon>
        <taxon>Sar</taxon>
        <taxon>Stramenopiles</taxon>
        <taxon>Ochrophyta</taxon>
        <taxon>Bacillariophyta</taxon>
        <taxon>Coscinodiscophyceae</taxon>
        <taxon>Rhizosoleniophycidae</taxon>
        <taxon>Rhizosoleniales</taxon>
        <taxon>Rhizosoleniaceae</taxon>
        <taxon>Proboscia</taxon>
    </lineage>
</organism>
<evidence type="ECO:0008006" key="7">
    <source>
        <dbReference type="Google" id="ProtNLM"/>
    </source>
</evidence>
<dbReference type="EMBL" id="HBEL01032408">
    <property type="protein sequence ID" value="CAD8419027.1"/>
    <property type="molecule type" value="Transcribed_RNA"/>
</dbReference>
<dbReference type="PROSITE" id="PS50920">
    <property type="entry name" value="SOLCAR"/>
    <property type="match status" value="1"/>
</dbReference>
<evidence type="ECO:0000256" key="3">
    <source>
        <dbReference type="ARBA" id="ARBA00023136"/>
    </source>
</evidence>
<name>A0A7S0GIN6_9STRA</name>
<comment type="similarity">
    <text evidence="5">Belongs to the mitochondrial carrier (TC 2.A.29) family.</text>
</comment>
<evidence type="ECO:0000256" key="2">
    <source>
        <dbReference type="ARBA" id="ARBA00022692"/>
    </source>
</evidence>
<dbReference type="PANTHER" id="PTHR47567">
    <property type="entry name" value="MITOCHONDRIAL SUBSTRATE/SOLUTE CARRIER"/>
    <property type="match status" value="1"/>
</dbReference>
<dbReference type="PANTHER" id="PTHR47567:SF1">
    <property type="entry name" value="NAD-DEPENDENT EPIMERASE_DEHYDRATASE DOMAIN-CONTAINING PROTEIN"/>
    <property type="match status" value="1"/>
</dbReference>
<evidence type="ECO:0000256" key="4">
    <source>
        <dbReference type="PROSITE-ProRule" id="PRU00282"/>
    </source>
</evidence>
<comment type="subcellular location">
    <subcellularLocation>
        <location evidence="1">Membrane</location>
        <topology evidence="1">Multi-pass membrane protein</topology>
    </subcellularLocation>
</comment>
<dbReference type="AlphaFoldDB" id="A0A7S0GIN6"/>
<gene>
    <name evidence="6" type="ORF">PINE0816_LOCUS15162</name>
</gene>
<dbReference type="Pfam" id="PF00153">
    <property type="entry name" value="Mito_carr"/>
    <property type="match status" value="2"/>
</dbReference>
<evidence type="ECO:0000256" key="5">
    <source>
        <dbReference type="RuleBase" id="RU000488"/>
    </source>
</evidence>